<dbReference type="AlphaFoldDB" id="A0A0K2U8D3"/>
<accession>A0A0K2U8D3</accession>
<sequence>MIYCQNSERISVNDVCLYSLQRRENVSLMRNSLTHIPFWLIGKDPLYILLLRDATIKTYRYKLTPTE</sequence>
<organism evidence="1">
    <name type="scientific">Lepeophtheirus salmonis</name>
    <name type="common">Salmon louse</name>
    <name type="synonym">Caligus salmonis</name>
    <dbReference type="NCBI Taxonomy" id="72036"/>
    <lineage>
        <taxon>Eukaryota</taxon>
        <taxon>Metazoa</taxon>
        <taxon>Ecdysozoa</taxon>
        <taxon>Arthropoda</taxon>
        <taxon>Crustacea</taxon>
        <taxon>Multicrustacea</taxon>
        <taxon>Hexanauplia</taxon>
        <taxon>Copepoda</taxon>
        <taxon>Siphonostomatoida</taxon>
        <taxon>Caligidae</taxon>
        <taxon>Lepeophtheirus</taxon>
    </lineage>
</organism>
<reference evidence="1" key="1">
    <citation type="submission" date="2014-05" db="EMBL/GenBank/DDBJ databases">
        <authorList>
            <person name="Chronopoulou M."/>
        </authorList>
    </citation>
    <scope>NUCLEOTIDE SEQUENCE</scope>
    <source>
        <tissue evidence="1">Whole organism</tissue>
    </source>
</reference>
<proteinExistence type="predicted"/>
<dbReference type="EMBL" id="HACA01016595">
    <property type="protein sequence ID" value="CDW33956.1"/>
    <property type="molecule type" value="Transcribed_RNA"/>
</dbReference>
<protein>
    <submittedName>
        <fullName evidence="1">Uncharacterized protein</fullName>
    </submittedName>
</protein>
<name>A0A0K2U8D3_LEPSM</name>
<evidence type="ECO:0000313" key="1">
    <source>
        <dbReference type="EMBL" id="CDW33956.1"/>
    </source>
</evidence>